<gene>
    <name evidence="1" type="primary">87</name>
    <name evidence="1" type="ORF">PBI_GAIA_87</name>
</gene>
<organism evidence="1 2">
    <name type="scientific">Mycobacterium phage Gaia</name>
    <dbReference type="NCBI Taxonomy" id="1486472"/>
    <lineage>
        <taxon>Viruses</taxon>
        <taxon>Duplodnaviria</taxon>
        <taxon>Heunggongvirae</taxon>
        <taxon>Uroviricota</taxon>
        <taxon>Caudoviricetes</taxon>
        <taxon>Gaiavirus</taxon>
        <taxon>Gaiavirus gaia</taxon>
    </lineage>
</organism>
<dbReference type="RefSeq" id="YP_009124829.1">
    <property type="nucleotide sequence ID" value="NC_026590.1"/>
</dbReference>
<evidence type="ECO:0000313" key="1">
    <source>
        <dbReference type="EMBL" id="AID58906.1"/>
    </source>
</evidence>
<dbReference type="Proteomes" id="UP000027491">
    <property type="component" value="Segment"/>
</dbReference>
<keyword evidence="2" id="KW-1185">Reference proteome</keyword>
<protein>
    <submittedName>
        <fullName evidence="1">Uncharacterized protein</fullName>
    </submittedName>
</protein>
<accession>A0A068F4M4</accession>
<proteinExistence type="predicted"/>
<evidence type="ECO:0000313" key="2">
    <source>
        <dbReference type="Proteomes" id="UP000027491"/>
    </source>
</evidence>
<dbReference type="OrthoDB" id="16564at10239"/>
<sequence length="94" mass="10446">MTDVLVDPIAELGEQFSDDIPCGGNIFPLLRDCPDQAPAVFISVHASCDAADPQDLKCADCYAIWLRAHKDKGTLFISCTCRVRMRPEDCYRPI</sequence>
<dbReference type="KEGG" id="vg:23679593"/>
<dbReference type="GeneID" id="23679593"/>
<reference evidence="1 2" key="1">
    <citation type="submission" date="2014-03" db="EMBL/GenBank/DDBJ databases">
        <authorList>
            <person name="Yoder B.A."/>
            <person name="Colicchio M.A."/>
            <person name="Schafer C.E."/>
            <person name="Abrahim M.R."/>
            <person name="Adkins N.L."/>
            <person name="Burke K.A."/>
            <person name="Churilla B.M."/>
            <person name="Cohen K.L."/>
            <person name="Fasoranti T.O."/>
            <person name="Genkil J.S."/>
            <person name="Kramer Z.J."/>
            <person name="Prout A.K."/>
            <person name="Schwarz A.G."/>
            <person name="Tish M."/>
            <person name="Vispute N."/>
            <person name="Wilkes K.E."/>
            <person name="Williams C.R."/>
            <person name="Xiao X."/>
            <person name="Yu V.J."/>
            <person name="Lapin J.S."/>
            <person name="Ott C.T."/>
            <person name="Walburn T.D."/>
            <person name="Bradley K.W."/>
            <person name="Clarke D.Q."/>
            <person name="Lewis M.F."/>
            <person name="Barker L.P."/>
            <person name="Bailey C."/>
            <person name="Asai D.J."/>
            <person name="Bowman C.A."/>
            <person name="Russell D.A."/>
            <person name="Pope W.H."/>
            <person name="Jacobs-Sera D."/>
            <person name="Hendrix R.W."/>
            <person name="Hatfull G.F."/>
        </authorList>
    </citation>
    <scope>NUCLEOTIDE SEQUENCE [LARGE SCALE GENOMIC DNA]</scope>
</reference>
<dbReference type="EMBL" id="KJ567043">
    <property type="protein sequence ID" value="AID58906.1"/>
    <property type="molecule type" value="Genomic_DNA"/>
</dbReference>
<name>A0A068F4M4_9CAUD</name>